<dbReference type="RefSeq" id="WP_094789943.1">
    <property type="nucleotide sequence ID" value="NZ_JAEVHG010000035.1"/>
</dbReference>
<name>A0A4P9VFZ4_9GAMM</name>
<sequence length="74" mass="8360">MLDFKDAIKVVLQHEQGIVIESEGSIYIRSTEGENYCSGYESPDGKISEEVEFGSDLDKAVDYFLSKRQKENHG</sequence>
<gene>
    <name evidence="1" type="ORF">B9G39_29035</name>
</gene>
<reference evidence="1 2" key="1">
    <citation type="submission" date="2017-04" db="EMBL/GenBank/DDBJ databases">
        <title>Draft genome sequence of Zooshikella ganghwensis VG4 isolated from Red Sea sediments.</title>
        <authorList>
            <person name="Rehman Z."/>
            <person name="Alam I."/>
            <person name="Kamau A."/>
            <person name="Bajic V."/>
            <person name="Leiknes T."/>
        </authorList>
    </citation>
    <scope>NUCLEOTIDE SEQUENCE [LARGE SCALE GENOMIC DNA]</scope>
    <source>
        <strain evidence="1 2">VG4</strain>
    </source>
</reference>
<proteinExistence type="predicted"/>
<protein>
    <submittedName>
        <fullName evidence="1">Uncharacterized protein</fullName>
    </submittedName>
</protein>
<dbReference type="AlphaFoldDB" id="A0A4P9VFZ4"/>
<keyword evidence="2" id="KW-1185">Reference proteome</keyword>
<dbReference type="EMBL" id="NDXW01000010">
    <property type="protein sequence ID" value="RDH41316.1"/>
    <property type="molecule type" value="Genomic_DNA"/>
</dbReference>
<evidence type="ECO:0000313" key="2">
    <source>
        <dbReference type="Proteomes" id="UP000257039"/>
    </source>
</evidence>
<accession>A0A4P9VFZ4</accession>
<comment type="caution">
    <text evidence="1">The sequence shown here is derived from an EMBL/GenBank/DDBJ whole genome shotgun (WGS) entry which is preliminary data.</text>
</comment>
<evidence type="ECO:0000313" key="1">
    <source>
        <dbReference type="EMBL" id="RDH41316.1"/>
    </source>
</evidence>
<dbReference type="Proteomes" id="UP000257039">
    <property type="component" value="Unassembled WGS sequence"/>
</dbReference>
<organism evidence="1 2">
    <name type="scientific">Zooshikella ganghwensis</name>
    <dbReference type="NCBI Taxonomy" id="202772"/>
    <lineage>
        <taxon>Bacteria</taxon>
        <taxon>Pseudomonadati</taxon>
        <taxon>Pseudomonadota</taxon>
        <taxon>Gammaproteobacteria</taxon>
        <taxon>Oceanospirillales</taxon>
        <taxon>Zooshikellaceae</taxon>
        <taxon>Zooshikella</taxon>
    </lineage>
</organism>